<dbReference type="SUPFAM" id="SSF56801">
    <property type="entry name" value="Acetyl-CoA synthetase-like"/>
    <property type="match status" value="1"/>
</dbReference>
<name>A0A1X6ZT40_9RHOB</name>
<dbReference type="EMBL" id="FWFN01000006">
    <property type="protein sequence ID" value="SLN60698.1"/>
    <property type="molecule type" value="Genomic_DNA"/>
</dbReference>
<dbReference type="Pfam" id="PF00501">
    <property type="entry name" value="AMP-binding"/>
    <property type="match status" value="1"/>
</dbReference>
<dbReference type="PANTHER" id="PTHR43767">
    <property type="entry name" value="LONG-CHAIN-FATTY-ACID--COA LIGASE"/>
    <property type="match status" value="1"/>
</dbReference>
<dbReference type="NCBIfam" id="NF006181">
    <property type="entry name" value="PRK08314.1"/>
    <property type="match status" value="1"/>
</dbReference>
<dbReference type="InterPro" id="IPR045851">
    <property type="entry name" value="AMP-bd_C_sf"/>
</dbReference>
<dbReference type="OrthoDB" id="9803968at2"/>
<dbReference type="RefSeq" id="WP_085889058.1">
    <property type="nucleotide sequence ID" value="NZ_FWFN01000006.1"/>
</dbReference>
<dbReference type="Gene3D" id="3.30.300.30">
    <property type="match status" value="1"/>
</dbReference>
<dbReference type="InterPro" id="IPR020845">
    <property type="entry name" value="AMP-binding_CS"/>
</dbReference>
<dbReference type="Gene3D" id="3.40.50.12780">
    <property type="entry name" value="N-terminal domain of ligase-like"/>
    <property type="match status" value="1"/>
</dbReference>
<dbReference type="EC" id="6.2.1.3" evidence="3"/>
<dbReference type="AlphaFoldDB" id="A0A1X6ZT40"/>
<organism evidence="3 4">
    <name type="scientific">Pseudooceanicola marinus</name>
    <dbReference type="NCBI Taxonomy" id="396013"/>
    <lineage>
        <taxon>Bacteria</taxon>
        <taxon>Pseudomonadati</taxon>
        <taxon>Pseudomonadota</taxon>
        <taxon>Alphaproteobacteria</taxon>
        <taxon>Rhodobacterales</taxon>
        <taxon>Paracoccaceae</taxon>
        <taxon>Pseudooceanicola</taxon>
    </lineage>
</organism>
<dbReference type="InterPro" id="IPR025110">
    <property type="entry name" value="AMP-bd_C"/>
</dbReference>
<dbReference type="GO" id="GO:0004467">
    <property type="term" value="F:long-chain fatty acid-CoA ligase activity"/>
    <property type="evidence" value="ECO:0007669"/>
    <property type="project" value="UniProtKB-EC"/>
</dbReference>
<reference evidence="3 4" key="1">
    <citation type="submission" date="2017-03" db="EMBL/GenBank/DDBJ databases">
        <authorList>
            <person name="Afonso C.L."/>
            <person name="Miller P.J."/>
            <person name="Scott M.A."/>
            <person name="Spackman E."/>
            <person name="Goraichik I."/>
            <person name="Dimitrov K.M."/>
            <person name="Suarez D.L."/>
            <person name="Swayne D.E."/>
        </authorList>
    </citation>
    <scope>NUCLEOTIDE SEQUENCE [LARGE SCALE GENOMIC DNA]</scope>
    <source>
        <strain evidence="3 4">CECT 7751</strain>
    </source>
</reference>
<keyword evidence="4" id="KW-1185">Reference proteome</keyword>
<accession>A0A1X6ZT40</accession>
<evidence type="ECO:0000259" key="1">
    <source>
        <dbReference type="Pfam" id="PF00501"/>
    </source>
</evidence>
<dbReference type="InterPro" id="IPR050237">
    <property type="entry name" value="ATP-dep_AMP-bd_enzyme"/>
</dbReference>
<protein>
    <submittedName>
        <fullName evidence="3">Long-chain-fatty-acid--CoA ligase</fullName>
        <ecNumber evidence="3">6.2.1.3</ecNumber>
    </submittedName>
</protein>
<feature type="domain" description="AMP-binding enzyme C-terminal" evidence="2">
    <location>
        <begin position="464"/>
        <end position="540"/>
    </location>
</feature>
<dbReference type="PROSITE" id="PS00455">
    <property type="entry name" value="AMP_BINDING"/>
    <property type="match status" value="1"/>
</dbReference>
<dbReference type="Pfam" id="PF13193">
    <property type="entry name" value="AMP-binding_C"/>
    <property type="match status" value="1"/>
</dbReference>
<sequence length="559" mass="60866">MTTRHHAHWPPGLPMDFPLPQESVALNLERSAARVPDQTALSYHGHRLSYAELNDAVQRLAGWLQAHGVQKGDRVLLYMQNAPQYVIAYYAILRADAAVIPVNPMNRQAELEHLARDTGARVAICGTELLAHVQPLAEAGLLDHILAAAYADMADPDHDIPLHDTLRGHSDEAARGPGTLPFRAALAADHAPGPITAGAEDLAVIPYSSGTTGHPKGCVHTHASVQATIHGGAAWNPSEEEDEVHLTTLPLFHVTGMQNGMSIPILNGQEIVLMSRWDRAAACALIHRHRVTRWRSIATMAIDLLQVPNLSDYDLTSLRGIGGGGAAMPEAVAGKLHALTGLDYIEGYGLSETMAGTHINPTHRPKRQCLGIPVMGVDSRVIDPDTLEELPPGETGEIITHAPQVFRGYWNRPEETAAAFIERDGKRFFRTGDLGYHDEEGYFFMVDRVKRMINASGFKVWPAEVEALMHGHPDLAEVCIIGTPDPRRGETVKALAVPRAGAEGLSEARVIDWCRSQMAAYKCPKSVDFVDSLPKSASGKVLWRELAEKEARRDSGPVT</sequence>
<dbReference type="InterPro" id="IPR042099">
    <property type="entry name" value="ANL_N_sf"/>
</dbReference>
<gene>
    <name evidence="3" type="primary">lcfB_3</name>
    <name evidence="3" type="ORF">PSM7751_03024</name>
</gene>
<evidence type="ECO:0000313" key="3">
    <source>
        <dbReference type="EMBL" id="SLN60698.1"/>
    </source>
</evidence>
<keyword evidence="3" id="KW-0436">Ligase</keyword>
<dbReference type="Proteomes" id="UP000193963">
    <property type="component" value="Unassembled WGS sequence"/>
</dbReference>
<feature type="domain" description="AMP-dependent synthetase/ligase" evidence="1">
    <location>
        <begin position="28"/>
        <end position="410"/>
    </location>
</feature>
<evidence type="ECO:0000313" key="4">
    <source>
        <dbReference type="Proteomes" id="UP000193963"/>
    </source>
</evidence>
<proteinExistence type="predicted"/>
<dbReference type="InterPro" id="IPR000873">
    <property type="entry name" value="AMP-dep_synth/lig_dom"/>
</dbReference>
<evidence type="ECO:0000259" key="2">
    <source>
        <dbReference type="Pfam" id="PF13193"/>
    </source>
</evidence>
<dbReference type="PANTHER" id="PTHR43767:SF1">
    <property type="entry name" value="NONRIBOSOMAL PEPTIDE SYNTHASE PES1 (EUROFUNG)-RELATED"/>
    <property type="match status" value="1"/>
</dbReference>